<comment type="caution">
    <text evidence="2">The sequence shown here is derived from an EMBL/GenBank/DDBJ whole genome shotgun (WGS) entry which is preliminary data.</text>
</comment>
<proteinExistence type="predicted"/>
<reference evidence="2 3" key="1">
    <citation type="submission" date="2019-01" db="EMBL/GenBank/DDBJ databases">
        <title>RHIZO-ID as a novel technology for direct rhizobia identification.</title>
        <authorList>
            <person name="De Meyer S.E."/>
        </authorList>
    </citation>
    <scope>NUCLEOTIDE SEQUENCE [LARGE SCALE GENOMIC DNA]</scope>
    <source>
        <strain evidence="2 3">WSM448</strain>
    </source>
</reference>
<dbReference type="AlphaFoldDB" id="A0A444HQP9"/>
<gene>
    <name evidence="2" type="ORF">EHI47_26820</name>
</gene>
<feature type="domain" description="DUF6894" evidence="1">
    <location>
        <begin position="5"/>
        <end position="73"/>
    </location>
</feature>
<name>A0A444HQP9_RHILE</name>
<evidence type="ECO:0000259" key="1">
    <source>
        <dbReference type="Pfam" id="PF21834"/>
    </source>
</evidence>
<protein>
    <recommendedName>
        <fullName evidence="1">DUF6894 domain-containing protein</fullName>
    </recommendedName>
</protein>
<evidence type="ECO:0000313" key="3">
    <source>
        <dbReference type="Proteomes" id="UP000283817"/>
    </source>
</evidence>
<organism evidence="2 3">
    <name type="scientific">Rhizobium leguminosarum</name>
    <dbReference type="NCBI Taxonomy" id="384"/>
    <lineage>
        <taxon>Bacteria</taxon>
        <taxon>Pseudomonadati</taxon>
        <taxon>Pseudomonadota</taxon>
        <taxon>Alphaproteobacteria</taxon>
        <taxon>Hyphomicrobiales</taxon>
        <taxon>Rhizobiaceae</taxon>
        <taxon>Rhizobium/Agrobacterium group</taxon>
        <taxon>Rhizobium</taxon>
    </lineage>
</organism>
<dbReference type="Pfam" id="PF21834">
    <property type="entry name" value="DUF6894"/>
    <property type="match status" value="1"/>
</dbReference>
<sequence>MVMTRFYFHIRHGDQVERDLEGIEFPSVQAAEQEALKAAREMVAELVMQGQRIQDKIFEIDDEDGNRVLAVPFLSTVID</sequence>
<dbReference type="EMBL" id="SBHX01000064">
    <property type="protein sequence ID" value="RWX25105.1"/>
    <property type="molecule type" value="Genomic_DNA"/>
</dbReference>
<accession>A0A444HQP9</accession>
<evidence type="ECO:0000313" key="2">
    <source>
        <dbReference type="EMBL" id="RWX25105.1"/>
    </source>
</evidence>
<dbReference type="InterPro" id="IPR054189">
    <property type="entry name" value="DUF6894"/>
</dbReference>
<dbReference type="Proteomes" id="UP000283817">
    <property type="component" value="Unassembled WGS sequence"/>
</dbReference>